<sequence length="378" mass="41493">MSSESVSSSTNNFEEWDETAVSAWLVELGFPQYVSQIQQNNITGQVLCLLDHSGLVTLGVTSLGHRLAILKAIDRLKMKGRAAGLRPIADSDMAAPSRGTSFSTESLEDMILEQEQRMNHLEDQNRMLYASIQTLLVASLTHDGDSEDRREIMRWARSVQSHLPVSGLSAVEEDARTAHSETAAYSSTTEVVSRLSRVFPPSLDILSTSSSTADHNIENPLPTPQSLPPPTPTPPGLFPSVAPLKPRIGSSKSRPADIVMLPPPPKKRSKIDVEDPTSRVLPAAMLKHGLNAGDWKSHTLFLMLDGLDGARAEIEMQPEDKPLLTFNKARAHGRNPEFRIRRKCEALSSKSLSSRTRLTPQDTMALLNRLEGSPANLR</sequence>
<protein>
    <recommendedName>
        <fullName evidence="2">SAM domain-containing protein</fullName>
    </recommendedName>
</protein>
<proteinExistence type="predicted"/>
<evidence type="ECO:0000259" key="2">
    <source>
        <dbReference type="PROSITE" id="PS50105"/>
    </source>
</evidence>
<dbReference type="Pfam" id="PF00536">
    <property type="entry name" value="SAM_1"/>
    <property type="match status" value="1"/>
</dbReference>
<feature type="region of interest" description="Disordered" evidence="1">
    <location>
        <begin position="206"/>
        <end position="274"/>
    </location>
</feature>
<accession>A0A0D7AN96</accession>
<reference evidence="3 4" key="1">
    <citation type="journal article" date="2015" name="Fungal Genet. Biol.">
        <title>Evolution of novel wood decay mechanisms in Agaricales revealed by the genome sequences of Fistulina hepatica and Cylindrobasidium torrendii.</title>
        <authorList>
            <person name="Floudas D."/>
            <person name="Held B.W."/>
            <person name="Riley R."/>
            <person name="Nagy L.G."/>
            <person name="Koehler G."/>
            <person name="Ransdell A.S."/>
            <person name="Younus H."/>
            <person name="Chow J."/>
            <person name="Chiniquy J."/>
            <person name="Lipzen A."/>
            <person name="Tritt A."/>
            <person name="Sun H."/>
            <person name="Haridas S."/>
            <person name="LaButti K."/>
            <person name="Ohm R.A."/>
            <person name="Kues U."/>
            <person name="Blanchette R.A."/>
            <person name="Grigoriev I.V."/>
            <person name="Minto R.E."/>
            <person name="Hibbett D.S."/>
        </authorList>
    </citation>
    <scope>NUCLEOTIDE SEQUENCE [LARGE SCALE GENOMIC DNA]</scope>
    <source>
        <strain evidence="3 4">ATCC 64428</strain>
    </source>
</reference>
<gene>
    <name evidence="3" type="ORF">FISHEDRAFT_69592</name>
</gene>
<organism evidence="3 4">
    <name type="scientific">Fistulina hepatica ATCC 64428</name>
    <dbReference type="NCBI Taxonomy" id="1128425"/>
    <lineage>
        <taxon>Eukaryota</taxon>
        <taxon>Fungi</taxon>
        <taxon>Dikarya</taxon>
        <taxon>Basidiomycota</taxon>
        <taxon>Agaricomycotina</taxon>
        <taxon>Agaricomycetes</taxon>
        <taxon>Agaricomycetidae</taxon>
        <taxon>Agaricales</taxon>
        <taxon>Fistulinaceae</taxon>
        <taxon>Fistulina</taxon>
    </lineage>
</organism>
<name>A0A0D7AN96_9AGAR</name>
<evidence type="ECO:0000256" key="1">
    <source>
        <dbReference type="SAM" id="MobiDB-lite"/>
    </source>
</evidence>
<dbReference type="PANTHER" id="PTHR46829:SF1">
    <property type="entry name" value="STERILE ALPHA MOTIF DOMAIN-CONTAINING PROTEIN 15"/>
    <property type="match status" value="1"/>
</dbReference>
<keyword evidence="4" id="KW-1185">Reference proteome</keyword>
<dbReference type="InterPro" id="IPR013761">
    <property type="entry name" value="SAM/pointed_sf"/>
</dbReference>
<dbReference type="Proteomes" id="UP000054144">
    <property type="component" value="Unassembled WGS sequence"/>
</dbReference>
<dbReference type="SUPFAM" id="SSF47769">
    <property type="entry name" value="SAM/Pointed domain"/>
    <property type="match status" value="1"/>
</dbReference>
<dbReference type="SMART" id="SM00454">
    <property type="entry name" value="SAM"/>
    <property type="match status" value="1"/>
</dbReference>
<dbReference type="CDD" id="cd01786">
    <property type="entry name" value="RA_STE50"/>
    <property type="match status" value="1"/>
</dbReference>
<evidence type="ECO:0000313" key="4">
    <source>
        <dbReference type="Proteomes" id="UP000054144"/>
    </source>
</evidence>
<feature type="domain" description="SAM" evidence="2">
    <location>
        <begin position="16"/>
        <end position="79"/>
    </location>
</feature>
<dbReference type="Gene3D" id="1.10.150.50">
    <property type="entry name" value="Transcription Factor, Ets-1"/>
    <property type="match status" value="1"/>
</dbReference>
<feature type="compositionally biased region" description="Pro residues" evidence="1">
    <location>
        <begin position="221"/>
        <end position="237"/>
    </location>
</feature>
<dbReference type="InterPro" id="IPR001660">
    <property type="entry name" value="SAM"/>
</dbReference>
<dbReference type="AlphaFoldDB" id="A0A0D7AN96"/>
<dbReference type="PANTHER" id="PTHR46829">
    <property type="entry name" value="STERILE ALPHA MOTIF DOMAIN-CONTAINING PROTEIN 15"/>
    <property type="match status" value="1"/>
</dbReference>
<dbReference type="EMBL" id="KN881630">
    <property type="protein sequence ID" value="KIY52781.1"/>
    <property type="molecule type" value="Genomic_DNA"/>
</dbReference>
<dbReference type="OrthoDB" id="8883818at2759"/>
<evidence type="ECO:0000313" key="3">
    <source>
        <dbReference type="EMBL" id="KIY52781.1"/>
    </source>
</evidence>
<dbReference type="PROSITE" id="PS50105">
    <property type="entry name" value="SAM_DOMAIN"/>
    <property type="match status" value="1"/>
</dbReference>